<proteinExistence type="predicted"/>
<organism evidence="2 3">
    <name type="scientific">Trichocladium antarcticum</name>
    <dbReference type="NCBI Taxonomy" id="1450529"/>
    <lineage>
        <taxon>Eukaryota</taxon>
        <taxon>Fungi</taxon>
        <taxon>Dikarya</taxon>
        <taxon>Ascomycota</taxon>
        <taxon>Pezizomycotina</taxon>
        <taxon>Sordariomycetes</taxon>
        <taxon>Sordariomycetidae</taxon>
        <taxon>Sordariales</taxon>
        <taxon>Chaetomiaceae</taxon>
        <taxon>Trichocladium</taxon>
    </lineage>
</organism>
<comment type="caution">
    <text evidence="2">The sequence shown here is derived from an EMBL/GenBank/DDBJ whole genome shotgun (WGS) entry which is preliminary data.</text>
</comment>
<protein>
    <submittedName>
        <fullName evidence="2">Acyl-CoA N-acyltransferase</fullName>
    </submittedName>
</protein>
<evidence type="ECO:0000313" key="3">
    <source>
        <dbReference type="Proteomes" id="UP001304895"/>
    </source>
</evidence>
<dbReference type="PROSITE" id="PS51186">
    <property type="entry name" value="GNAT"/>
    <property type="match status" value="1"/>
</dbReference>
<feature type="domain" description="N-acetyltransferase" evidence="1">
    <location>
        <begin position="72"/>
        <end position="218"/>
    </location>
</feature>
<sequence length="223" mass="24802">MPLKIRPATDADGPPIGFIGREAFRDSLSKSLFPPHLHAKSKTGDVRLDEAQWRATRAVRRMNEGKPTFVVVDVPQDKTSAEVVVGFAQWELPFQPTSSNRVVNEAAKDPVPATLDTECFQEMYDIMDIETNKALGPDGHSKMWYLMLLAVDPNHHRRGIGKLLMQHGICLAAQDGKDAFLIATPEGRGLYKSVGFSQIGEAFMMGDLPHYSMLWRRPASTLV</sequence>
<dbReference type="InterPro" id="IPR016181">
    <property type="entry name" value="Acyl_CoA_acyltransferase"/>
</dbReference>
<dbReference type="Pfam" id="PF13673">
    <property type="entry name" value="Acetyltransf_10"/>
    <property type="match status" value="1"/>
</dbReference>
<gene>
    <name evidence="2" type="ORF">BT67DRAFT_443013</name>
</gene>
<dbReference type="EMBL" id="MU853412">
    <property type="protein sequence ID" value="KAK4133600.1"/>
    <property type="molecule type" value="Genomic_DNA"/>
</dbReference>
<dbReference type="PANTHER" id="PTHR42791">
    <property type="entry name" value="GNAT FAMILY ACETYLTRANSFERASE"/>
    <property type="match status" value="1"/>
</dbReference>
<reference evidence="2" key="2">
    <citation type="submission" date="2023-05" db="EMBL/GenBank/DDBJ databases">
        <authorList>
            <consortium name="Lawrence Berkeley National Laboratory"/>
            <person name="Steindorff A."/>
            <person name="Hensen N."/>
            <person name="Bonometti L."/>
            <person name="Westerberg I."/>
            <person name="Brannstrom I.O."/>
            <person name="Guillou S."/>
            <person name="Cros-Aarteil S."/>
            <person name="Calhoun S."/>
            <person name="Haridas S."/>
            <person name="Kuo A."/>
            <person name="Mondo S."/>
            <person name="Pangilinan J."/>
            <person name="Riley R."/>
            <person name="Labutti K."/>
            <person name="Andreopoulos B."/>
            <person name="Lipzen A."/>
            <person name="Chen C."/>
            <person name="Yanf M."/>
            <person name="Daum C."/>
            <person name="Ng V."/>
            <person name="Clum A."/>
            <person name="Ohm R."/>
            <person name="Martin F."/>
            <person name="Silar P."/>
            <person name="Natvig D."/>
            <person name="Lalanne C."/>
            <person name="Gautier V."/>
            <person name="Ament-Velasquez S.L."/>
            <person name="Kruys A."/>
            <person name="Hutchinson M.I."/>
            <person name="Powell A.J."/>
            <person name="Barry K."/>
            <person name="Miller A.N."/>
            <person name="Grigoriev I.V."/>
            <person name="Debuchy R."/>
            <person name="Gladieux P."/>
            <person name="Thoren M.H."/>
            <person name="Johannesson H."/>
        </authorList>
    </citation>
    <scope>NUCLEOTIDE SEQUENCE</scope>
    <source>
        <strain evidence="2">CBS 123565</strain>
    </source>
</reference>
<accession>A0AAN6UIY5</accession>
<dbReference type="PANTHER" id="PTHR42791:SF2">
    <property type="entry name" value="N-ACETYLTRANSFERASE DOMAIN-CONTAINING PROTEIN"/>
    <property type="match status" value="1"/>
</dbReference>
<keyword evidence="3" id="KW-1185">Reference proteome</keyword>
<dbReference type="SUPFAM" id="SSF55729">
    <property type="entry name" value="Acyl-CoA N-acyltransferases (Nat)"/>
    <property type="match status" value="1"/>
</dbReference>
<dbReference type="InterPro" id="IPR000182">
    <property type="entry name" value="GNAT_dom"/>
</dbReference>
<reference evidence="2" key="1">
    <citation type="journal article" date="2023" name="Mol. Phylogenet. Evol.">
        <title>Genome-scale phylogeny and comparative genomics of the fungal order Sordariales.</title>
        <authorList>
            <person name="Hensen N."/>
            <person name="Bonometti L."/>
            <person name="Westerberg I."/>
            <person name="Brannstrom I.O."/>
            <person name="Guillou S."/>
            <person name="Cros-Aarteil S."/>
            <person name="Calhoun S."/>
            <person name="Haridas S."/>
            <person name="Kuo A."/>
            <person name="Mondo S."/>
            <person name="Pangilinan J."/>
            <person name="Riley R."/>
            <person name="LaButti K."/>
            <person name="Andreopoulos B."/>
            <person name="Lipzen A."/>
            <person name="Chen C."/>
            <person name="Yan M."/>
            <person name="Daum C."/>
            <person name="Ng V."/>
            <person name="Clum A."/>
            <person name="Steindorff A."/>
            <person name="Ohm R.A."/>
            <person name="Martin F."/>
            <person name="Silar P."/>
            <person name="Natvig D.O."/>
            <person name="Lalanne C."/>
            <person name="Gautier V."/>
            <person name="Ament-Velasquez S.L."/>
            <person name="Kruys A."/>
            <person name="Hutchinson M.I."/>
            <person name="Powell A.J."/>
            <person name="Barry K."/>
            <person name="Miller A.N."/>
            <person name="Grigoriev I.V."/>
            <person name="Debuchy R."/>
            <person name="Gladieux P."/>
            <person name="Hiltunen Thoren M."/>
            <person name="Johannesson H."/>
        </authorList>
    </citation>
    <scope>NUCLEOTIDE SEQUENCE</scope>
    <source>
        <strain evidence="2">CBS 123565</strain>
    </source>
</reference>
<name>A0AAN6UIY5_9PEZI</name>
<evidence type="ECO:0000313" key="2">
    <source>
        <dbReference type="EMBL" id="KAK4133600.1"/>
    </source>
</evidence>
<dbReference type="AlphaFoldDB" id="A0AAN6UIY5"/>
<evidence type="ECO:0000259" key="1">
    <source>
        <dbReference type="PROSITE" id="PS51186"/>
    </source>
</evidence>
<dbReference type="InterPro" id="IPR052523">
    <property type="entry name" value="Trichothecene_AcTrans"/>
</dbReference>
<dbReference type="GO" id="GO:0016747">
    <property type="term" value="F:acyltransferase activity, transferring groups other than amino-acyl groups"/>
    <property type="evidence" value="ECO:0007669"/>
    <property type="project" value="InterPro"/>
</dbReference>
<dbReference type="CDD" id="cd04301">
    <property type="entry name" value="NAT_SF"/>
    <property type="match status" value="1"/>
</dbReference>
<dbReference type="Gene3D" id="3.40.630.30">
    <property type="match status" value="1"/>
</dbReference>
<dbReference type="Proteomes" id="UP001304895">
    <property type="component" value="Unassembled WGS sequence"/>
</dbReference>